<dbReference type="AlphaFoldDB" id="A0A6A6L032"/>
<gene>
    <name evidence="1" type="ORF">GH714_035828</name>
</gene>
<comment type="caution">
    <text evidence="1">The sequence shown here is derived from an EMBL/GenBank/DDBJ whole genome shotgun (WGS) entry which is preliminary data.</text>
</comment>
<dbReference type="PANTHER" id="PTHR45500:SF1">
    <property type="entry name" value="OS02G0202600 PROTEIN"/>
    <property type="match status" value="1"/>
</dbReference>
<dbReference type="PANTHER" id="PTHR45500">
    <property type="entry name" value="OS02G0202600 PROTEIN"/>
    <property type="match status" value="1"/>
</dbReference>
<protein>
    <submittedName>
        <fullName evidence="1">Uncharacterized protein</fullName>
    </submittedName>
</protein>
<accession>A0A6A6L032</accession>
<dbReference type="Proteomes" id="UP000467840">
    <property type="component" value="Chromosome 13"/>
</dbReference>
<name>A0A6A6L032_HEVBR</name>
<sequence>MAEKNLPSSRKNHSGVPLFPGPLFKAVMERICSCWKTHGQGVRDGQSHGLDVEMSLGHAGAAIAYRSFLLRGTQFPESLMKFNLKRRSSTKKAKNHESTVMNPVEMAKEHFLVAAKAGSALGLKWLPRLEEEEKRLLTERSSKDLYQAKLIHLKLDICDTSGIPYYLMFDQRPINILH</sequence>
<keyword evidence="2" id="KW-1185">Reference proteome</keyword>
<evidence type="ECO:0000313" key="2">
    <source>
        <dbReference type="Proteomes" id="UP000467840"/>
    </source>
</evidence>
<dbReference type="EMBL" id="JAAGAX010000014">
    <property type="protein sequence ID" value="KAF2293059.1"/>
    <property type="molecule type" value="Genomic_DNA"/>
</dbReference>
<evidence type="ECO:0000313" key="1">
    <source>
        <dbReference type="EMBL" id="KAF2293059.1"/>
    </source>
</evidence>
<reference evidence="1 2" key="1">
    <citation type="journal article" date="2020" name="Mol. Plant">
        <title>The Chromosome-Based Rubber Tree Genome Provides New Insights into Spurge Genome Evolution and Rubber Biosynthesis.</title>
        <authorList>
            <person name="Liu J."/>
            <person name="Shi C."/>
            <person name="Shi C.C."/>
            <person name="Li W."/>
            <person name="Zhang Q.J."/>
            <person name="Zhang Y."/>
            <person name="Li K."/>
            <person name="Lu H.F."/>
            <person name="Shi C."/>
            <person name="Zhu S.T."/>
            <person name="Xiao Z.Y."/>
            <person name="Nan H."/>
            <person name="Yue Y."/>
            <person name="Zhu X.G."/>
            <person name="Wu Y."/>
            <person name="Hong X.N."/>
            <person name="Fan G.Y."/>
            <person name="Tong Y."/>
            <person name="Zhang D."/>
            <person name="Mao C.L."/>
            <person name="Liu Y.L."/>
            <person name="Hao S.J."/>
            <person name="Liu W.Q."/>
            <person name="Lv M.Q."/>
            <person name="Zhang H.B."/>
            <person name="Liu Y."/>
            <person name="Hu-Tang G.R."/>
            <person name="Wang J.P."/>
            <person name="Wang J.H."/>
            <person name="Sun Y.H."/>
            <person name="Ni S.B."/>
            <person name="Chen W.B."/>
            <person name="Zhang X.C."/>
            <person name="Jiao Y.N."/>
            <person name="Eichler E.E."/>
            <person name="Li G.H."/>
            <person name="Liu X."/>
            <person name="Gao L.Z."/>
        </authorList>
    </citation>
    <scope>NUCLEOTIDE SEQUENCE [LARGE SCALE GENOMIC DNA]</scope>
    <source>
        <strain evidence="2">cv. GT1</strain>
        <tissue evidence="1">Leaf</tissue>
    </source>
</reference>
<organism evidence="1 2">
    <name type="scientific">Hevea brasiliensis</name>
    <name type="common">Para rubber tree</name>
    <name type="synonym">Siphonia brasiliensis</name>
    <dbReference type="NCBI Taxonomy" id="3981"/>
    <lineage>
        <taxon>Eukaryota</taxon>
        <taxon>Viridiplantae</taxon>
        <taxon>Streptophyta</taxon>
        <taxon>Embryophyta</taxon>
        <taxon>Tracheophyta</taxon>
        <taxon>Spermatophyta</taxon>
        <taxon>Magnoliopsida</taxon>
        <taxon>eudicotyledons</taxon>
        <taxon>Gunneridae</taxon>
        <taxon>Pentapetalae</taxon>
        <taxon>rosids</taxon>
        <taxon>fabids</taxon>
        <taxon>Malpighiales</taxon>
        <taxon>Euphorbiaceae</taxon>
        <taxon>Crotonoideae</taxon>
        <taxon>Micrandreae</taxon>
        <taxon>Hevea</taxon>
    </lineage>
</organism>
<proteinExistence type="predicted"/>